<organism evidence="1 2">
    <name type="scientific">Romboutsia ilealis</name>
    <dbReference type="NCBI Taxonomy" id="1115758"/>
    <lineage>
        <taxon>Bacteria</taxon>
        <taxon>Bacillati</taxon>
        <taxon>Bacillota</taxon>
        <taxon>Clostridia</taxon>
        <taxon>Peptostreptococcales</taxon>
        <taxon>Peptostreptococcaceae</taxon>
        <taxon>Romboutsia</taxon>
    </lineage>
</organism>
<evidence type="ECO:0000313" key="1">
    <source>
        <dbReference type="EMBL" id="CED93729.1"/>
    </source>
</evidence>
<sequence length="66" mass="7397">MRICKQCNSEMINGFDIKIDGAGYGIKITKNSTIFSEKIEKPKVAICPKCGEVSLYIEKLEKILSK</sequence>
<dbReference type="Proteomes" id="UP000245622">
    <property type="component" value="Chromosome 1"/>
</dbReference>
<name>A0A1V1I0S0_9FIRM</name>
<evidence type="ECO:0008006" key="3">
    <source>
        <dbReference type="Google" id="ProtNLM"/>
    </source>
</evidence>
<reference evidence="1 2" key="1">
    <citation type="submission" date="2014-04" db="EMBL/GenBank/DDBJ databases">
        <authorList>
            <person name="Hornung B.V."/>
        </authorList>
    </citation>
    <scope>NUCLEOTIDE SEQUENCE [LARGE SCALE GENOMIC DNA]</scope>
    <source>
        <strain evidence="1 2">CRIB</strain>
    </source>
</reference>
<dbReference type="KEGG" id="ril:CRIB_978"/>
<proteinExistence type="predicted"/>
<dbReference type="EMBL" id="LN555523">
    <property type="protein sequence ID" value="CED93729.1"/>
    <property type="molecule type" value="Genomic_DNA"/>
</dbReference>
<evidence type="ECO:0000313" key="2">
    <source>
        <dbReference type="Proteomes" id="UP000245622"/>
    </source>
</evidence>
<accession>A0A1V1I0S0</accession>
<protein>
    <recommendedName>
        <fullName evidence="3">Nucleic acid-binding protein</fullName>
    </recommendedName>
</protein>
<gene>
    <name evidence="1" type="ORF">CRIB_978</name>
</gene>
<dbReference type="GeneID" id="82205155"/>
<keyword evidence="2" id="KW-1185">Reference proteome</keyword>
<dbReference type="AlphaFoldDB" id="A0A1V1I0S0"/>
<dbReference type="RefSeq" id="WP_180703418.1">
    <property type="nucleotide sequence ID" value="NZ_CAJUCR010000003.1"/>
</dbReference>